<accession>A0ABR2ZHM3</accession>
<dbReference type="Pfam" id="PF12588">
    <property type="entry name" value="PSDC"/>
    <property type="match status" value="1"/>
</dbReference>
<evidence type="ECO:0000313" key="3">
    <source>
        <dbReference type="EMBL" id="KAL0060474.1"/>
    </source>
</evidence>
<evidence type="ECO:0000313" key="4">
    <source>
        <dbReference type="Proteomes" id="UP001437256"/>
    </source>
</evidence>
<dbReference type="InterPro" id="IPR022237">
    <property type="entry name" value="PsiD-like"/>
</dbReference>
<keyword evidence="4" id="KW-1185">Reference proteome</keyword>
<dbReference type="Proteomes" id="UP001437256">
    <property type="component" value="Unassembled WGS sequence"/>
</dbReference>
<feature type="region of interest" description="Disordered" evidence="1">
    <location>
        <begin position="1"/>
        <end position="24"/>
    </location>
</feature>
<evidence type="ECO:0000259" key="2">
    <source>
        <dbReference type="Pfam" id="PF12588"/>
    </source>
</evidence>
<gene>
    <name evidence="3" type="ORF">AAF712_012757</name>
</gene>
<comment type="caution">
    <text evidence="3">The sequence shown here is derived from an EMBL/GenBank/DDBJ whole genome shotgun (WGS) entry which is preliminary data.</text>
</comment>
<reference evidence="3 4" key="1">
    <citation type="submission" date="2024-05" db="EMBL/GenBank/DDBJ databases">
        <title>A draft genome resource for the thread blight pathogen Marasmius tenuissimus strain MS-2.</title>
        <authorList>
            <person name="Yulfo-Soto G.E."/>
            <person name="Baruah I.K."/>
            <person name="Amoako-Attah I."/>
            <person name="Bukari Y."/>
            <person name="Meinhardt L.W."/>
            <person name="Bailey B.A."/>
            <person name="Cohen S.P."/>
        </authorList>
    </citation>
    <scope>NUCLEOTIDE SEQUENCE [LARGE SCALE GENOMIC DNA]</scope>
    <source>
        <strain evidence="3 4">MS-2</strain>
    </source>
</reference>
<proteinExistence type="predicted"/>
<sequence length="199" mass="22916">MANEPAFHYRKEVSREERGPTPYLRADGTLPPLLHHAGYLPEYGQVYLAFFAEVAEEAAKLKAEGEVHLKPVQESKQAIEDNNLLYGLFQEIFVQINPKYQYRGQVQDWEDLLRKLDVVLRGPPKLFIAKNDQQQPIGEPVGVPIYLILDFLINTLAGYDLFRNRDFNNAMRKLLNAWGEYLITQDSSKTLNTTESGWF</sequence>
<protein>
    <recommendedName>
        <fullName evidence="2">L-tryptophan decarboxylase PsiD-like domain-containing protein</fullName>
    </recommendedName>
</protein>
<feature type="compositionally biased region" description="Basic and acidic residues" evidence="1">
    <location>
        <begin position="7"/>
        <end position="19"/>
    </location>
</feature>
<dbReference type="EMBL" id="JBBXMP010000175">
    <property type="protein sequence ID" value="KAL0060474.1"/>
    <property type="molecule type" value="Genomic_DNA"/>
</dbReference>
<name>A0ABR2ZHM3_9AGAR</name>
<feature type="domain" description="L-tryptophan decarboxylase PsiD-like" evidence="2">
    <location>
        <begin position="70"/>
        <end position="199"/>
    </location>
</feature>
<organism evidence="3 4">
    <name type="scientific">Marasmius tenuissimus</name>
    <dbReference type="NCBI Taxonomy" id="585030"/>
    <lineage>
        <taxon>Eukaryota</taxon>
        <taxon>Fungi</taxon>
        <taxon>Dikarya</taxon>
        <taxon>Basidiomycota</taxon>
        <taxon>Agaricomycotina</taxon>
        <taxon>Agaricomycetes</taxon>
        <taxon>Agaricomycetidae</taxon>
        <taxon>Agaricales</taxon>
        <taxon>Marasmiineae</taxon>
        <taxon>Marasmiaceae</taxon>
        <taxon>Marasmius</taxon>
    </lineage>
</organism>
<evidence type="ECO:0000256" key="1">
    <source>
        <dbReference type="SAM" id="MobiDB-lite"/>
    </source>
</evidence>